<evidence type="ECO:0000256" key="1">
    <source>
        <dbReference type="ARBA" id="ARBA00003898"/>
    </source>
</evidence>
<dbReference type="InterPro" id="IPR004389">
    <property type="entry name" value="Ribosomal_uL18_bac-type"/>
</dbReference>
<dbReference type="Gene3D" id="3.30.420.100">
    <property type="match status" value="1"/>
</dbReference>
<dbReference type="GO" id="GO:0009507">
    <property type="term" value="C:chloroplast"/>
    <property type="evidence" value="ECO:0007669"/>
    <property type="project" value="UniProtKB-SubCell"/>
</dbReference>
<dbReference type="SMR" id="A0A5P9RU31"/>
<keyword evidence="5 9" id="KW-0694">RNA-binding</keyword>
<evidence type="ECO:0000256" key="7">
    <source>
        <dbReference type="ARBA" id="ARBA00023274"/>
    </source>
</evidence>
<geneLocation type="chloroplast" evidence="11"/>
<comment type="subunit">
    <text evidence="3 9">Part of the 50S ribosomal subunit; contacts the 5S rRNA.</text>
</comment>
<dbReference type="GO" id="GO:0008097">
    <property type="term" value="F:5S rRNA binding"/>
    <property type="evidence" value="ECO:0007669"/>
    <property type="project" value="TreeGrafter"/>
</dbReference>
<dbReference type="GO" id="GO:0003735">
    <property type="term" value="F:structural constituent of ribosome"/>
    <property type="evidence" value="ECO:0007669"/>
    <property type="project" value="InterPro"/>
</dbReference>
<dbReference type="GO" id="GO:0006412">
    <property type="term" value="P:translation"/>
    <property type="evidence" value="ECO:0007669"/>
    <property type="project" value="UniProtKB-UniRule"/>
</dbReference>
<keyword evidence="4 9" id="KW-0699">rRNA-binding</keyword>
<dbReference type="GO" id="GO:0005840">
    <property type="term" value="C:ribosome"/>
    <property type="evidence" value="ECO:0007669"/>
    <property type="project" value="UniProtKB-KW"/>
</dbReference>
<evidence type="ECO:0000256" key="8">
    <source>
        <dbReference type="ARBA" id="ARBA00035303"/>
    </source>
</evidence>
<gene>
    <name evidence="9 11" type="primary">rpl18</name>
</gene>
<keyword evidence="11" id="KW-0150">Chloroplast</keyword>
<protein>
    <recommendedName>
        <fullName evidence="8 9">Large ribosomal subunit protein uL18c</fullName>
    </recommendedName>
</protein>
<evidence type="ECO:0000256" key="3">
    <source>
        <dbReference type="ARBA" id="ARBA00011505"/>
    </source>
</evidence>
<dbReference type="HAMAP" id="MF_01337_B">
    <property type="entry name" value="Ribosomal_uL18_B"/>
    <property type="match status" value="1"/>
</dbReference>
<dbReference type="OMA" id="NKQIYAQ"/>
<dbReference type="PANTHER" id="PTHR12899">
    <property type="entry name" value="39S RIBOSOMAL PROTEIN L18, MITOCHONDRIAL"/>
    <property type="match status" value="1"/>
</dbReference>
<evidence type="ECO:0000313" key="11">
    <source>
        <dbReference type="EMBL" id="QFV17208.1"/>
    </source>
</evidence>
<evidence type="ECO:0000313" key="10">
    <source>
        <dbReference type="EMBL" id="QFV17035.1"/>
    </source>
</evidence>
<dbReference type="Pfam" id="PF00861">
    <property type="entry name" value="Ribosomal_L18p"/>
    <property type="match status" value="1"/>
</dbReference>
<dbReference type="InterPro" id="IPR057268">
    <property type="entry name" value="Ribosomal_L18"/>
</dbReference>
<dbReference type="SUPFAM" id="SSF53137">
    <property type="entry name" value="Translational machinery components"/>
    <property type="match status" value="1"/>
</dbReference>
<proteinExistence type="inferred from homology"/>
<dbReference type="NCBIfam" id="TIGR00060">
    <property type="entry name" value="L18_bact"/>
    <property type="match status" value="1"/>
</dbReference>
<keyword evidence="6 9" id="KW-0689">Ribosomal protein</keyword>
<dbReference type="EMBL" id="MK231134">
    <property type="protein sequence ID" value="QFV17035.1"/>
    <property type="molecule type" value="Genomic_DNA"/>
</dbReference>
<evidence type="ECO:0000256" key="6">
    <source>
        <dbReference type="ARBA" id="ARBA00022980"/>
    </source>
</evidence>
<keyword evidence="11" id="KW-0934">Plastid</keyword>
<dbReference type="InterPro" id="IPR005484">
    <property type="entry name" value="Ribosomal_uL18_bac/plant/anim"/>
</dbReference>
<dbReference type="GO" id="GO:1990904">
    <property type="term" value="C:ribonucleoprotein complex"/>
    <property type="evidence" value="ECO:0007669"/>
    <property type="project" value="UniProtKB-KW"/>
</dbReference>
<sequence length="109" mass="12536">MLMNRFVLKRVRQGKPLNKPRLSIFCSHKHIYAQIIDDMVGRTLVSASTYHYKQGWHSTMKDAQEVGQKLAQQALEKGIQQVVLDRGSYRYHGKIRALAEAARKEGLKI</sequence>
<name>A0A5P9RU31_CYAME</name>
<evidence type="ECO:0000256" key="9">
    <source>
        <dbReference type="HAMAP-Rule" id="MF_01337"/>
    </source>
</evidence>
<keyword evidence="7 9" id="KW-0687">Ribonucleoprotein</keyword>
<evidence type="ECO:0000256" key="4">
    <source>
        <dbReference type="ARBA" id="ARBA00022730"/>
    </source>
</evidence>
<comment type="function">
    <text evidence="1 9">Binds 5S rRNA, forms part of the central protuberance of the 50S subunit.</text>
</comment>
<dbReference type="PANTHER" id="PTHR12899:SF3">
    <property type="entry name" value="LARGE RIBOSOMAL SUBUNIT PROTEIN UL18M"/>
    <property type="match status" value="1"/>
</dbReference>
<accession>A0A5P9RU31</accession>
<organism evidence="11">
    <name type="scientific">Cyanidioschyzon merolae</name>
    <name type="common">Red alga</name>
    <dbReference type="NCBI Taxonomy" id="45157"/>
    <lineage>
        <taxon>Eukaryota</taxon>
        <taxon>Rhodophyta</taxon>
        <taxon>Bangiophyceae</taxon>
        <taxon>Cyanidiales</taxon>
        <taxon>Cyanidiaceae</taxon>
        <taxon>Cyanidioschyzon</taxon>
    </lineage>
</organism>
<comment type="similarity">
    <text evidence="2 9">Belongs to the universal ribosomal protein uL18 family.</text>
</comment>
<reference evidence="11" key="2">
    <citation type="submission" date="2018-11" db="EMBL/GenBank/DDBJ databases">
        <title>Complete Plastid Genome of Cyanidioschyzon merolae Isolate 5578.</title>
        <authorList>
            <person name="Bi G."/>
        </authorList>
    </citation>
    <scope>NUCLEOTIDE SEQUENCE</scope>
</reference>
<dbReference type="CDD" id="cd00432">
    <property type="entry name" value="Ribosomal_L18_L5e"/>
    <property type="match status" value="1"/>
</dbReference>
<dbReference type="AlphaFoldDB" id="A0A5P9RU31"/>
<evidence type="ECO:0000256" key="2">
    <source>
        <dbReference type="ARBA" id="ARBA00007116"/>
    </source>
</evidence>
<evidence type="ECO:0000256" key="5">
    <source>
        <dbReference type="ARBA" id="ARBA00022884"/>
    </source>
</evidence>
<reference evidence="10" key="1">
    <citation type="submission" date="2018-11" db="EMBL/GenBank/DDBJ databases">
        <title>Complete Plastid Genome of Cyanidioschyzon merolae Isolate 5508.</title>
        <authorList>
            <person name="Bi G."/>
        </authorList>
    </citation>
    <scope>NUCLEOTIDE SEQUENCE</scope>
    <source>
        <strain evidence="10">5508</strain>
    </source>
</reference>
<comment type="subcellular location">
    <subcellularLocation>
        <location evidence="9">Plastid</location>
        <location evidence="9">Chloroplast</location>
    </subcellularLocation>
</comment>
<dbReference type="EMBL" id="MK231135">
    <property type="protein sequence ID" value="QFV17208.1"/>
    <property type="molecule type" value="Genomic_DNA"/>
</dbReference>